<evidence type="ECO:0000256" key="2">
    <source>
        <dbReference type="SAM" id="Phobius"/>
    </source>
</evidence>
<dbReference type="Proteomes" id="UP001302120">
    <property type="component" value="Unassembled WGS sequence"/>
</dbReference>
<sequence>MYSLDVNFLRDRAGYEPTAKKAPQLQMPAGDLTPLFVGLGVGIAIPLFLGAGWWFLEAKNNQLSQQIVQLEEENKRLEVEIGNIDKIREETKQVKAETQGLVTVFDQIRPWSAMLQDFRDRIPETVQIDTITQMEASSPRRGERASNEPEALEIEGFARSFNDVNDFVLTLQQSQFLESSSTKIATATLVDAPLPPGVDQSRAEEMKLPQVVRYTIQSNVSQVPASELIRELEQKGSVGLVSRIRSMQRIGVISK</sequence>
<dbReference type="PANTHER" id="PTHR40278:SF1">
    <property type="entry name" value="DNA UTILIZATION PROTEIN HOFN"/>
    <property type="match status" value="1"/>
</dbReference>
<keyword evidence="1" id="KW-0175">Coiled coil</keyword>
<keyword evidence="2" id="KW-0812">Transmembrane</keyword>
<dbReference type="InterPro" id="IPR052534">
    <property type="entry name" value="Extracell_DNA_Util/SecSys_Comp"/>
</dbReference>
<accession>A0ABU5UJH7</accession>
<organism evidence="3 4">
    <name type="scientific">Nodularia harveyana UHCC-0300</name>
    <dbReference type="NCBI Taxonomy" id="2974287"/>
    <lineage>
        <taxon>Bacteria</taxon>
        <taxon>Bacillati</taxon>
        <taxon>Cyanobacteriota</taxon>
        <taxon>Cyanophyceae</taxon>
        <taxon>Nostocales</taxon>
        <taxon>Nodulariaceae</taxon>
        <taxon>Nodularia</taxon>
    </lineage>
</organism>
<dbReference type="InterPro" id="IPR007813">
    <property type="entry name" value="PilN"/>
</dbReference>
<reference evidence="3 4" key="1">
    <citation type="submission" date="2023-12" db="EMBL/GenBank/DDBJ databases">
        <title>Baltic Sea Cyanobacteria.</title>
        <authorList>
            <person name="Delbaje E."/>
            <person name="Fewer D.P."/>
            <person name="Shishido T.K."/>
        </authorList>
    </citation>
    <scope>NUCLEOTIDE SEQUENCE [LARGE SCALE GENOMIC DNA]</scope>
    <source>
        <strain evidence="3 4">UHCC-0300</strain>
    </source>
</reference>
<dbReference type="Pfam" id="PF05137">
    <property type="entry name" value="PilN"/>
    <property type="match status" value="1"/>
</dbReference>
<dbReference type="RefSeq" id="WP_323197967.1">
    <property type="nucleotide sequence ID" value="NZ_JAYGHG010000053.1"/>
</dbReference>
<gene>
    <name evidence="3" type="ORF">VB620_20290</name>
</gene>
<keyword evidence="4" id="KW-1185">Reference proteome</keyword>
<evidence type="ECO:0000313" key="3">
    <source>
        <dbReference type="EMBL" id="MEA5583670.1"/>
    </source>
</evidence>
<protein>
    <submittedName>
        <fullName evidence="3">PilN domain-containing protein</fullName>
    </submittedName>
</protein>
<evidence type="ECO:0000256" key="1">
    <source>
        <dbReference type="SAM" id="Coils"/>
    </source>
</evidence>
<dbReference type="EMBL" id="JAYGHG010000053">
    <property type="protein sequence ID" value="MEA5583670.1"/>
    <property type="molecule type" value="Genomic_DNA"/>
</dbReference>
<keyword evidence="2" id="KW-1133">Transmembrane helix</keyword>
<comment type="caution">
    <text evidence="3">The sequence shown here is derived from an EMBL/GenBank/DDBJ whole genome shotgun (WGS) entry which is preliminary data.</text>
</comment>
<proteinExistence type="predicted"/>
<feature type="transmembrane region" description="Helical" evidence="2">
    <location>
        <begin position="35"/>
        <end position="56"/>
    </location>
</feature>
<feature type="coiled-coil region" evidence="1">
    <location>
        <begin position="53"/>
        <end position="90"/>
    </location>
</feature>
<dbReference type="PANTHER" id="PTHR40278">
    <property type="entry name" value="DNA UTILIZATION PROTEIN HOFN"/>
    <property type="match status" value="1"/>
</dbReference>
<name>A0ABU5UJH7_9CYAN</name>
<keyword evidence="2" id="KW-0472">Membrane</keyword>
<evidence type="ECO:0000313" key="4">
    <source>
        <dbReference type="Proteomes" id="UP001302120"/>
    </source>
</evidence>